<sequence length="224" mass="23621">MSATLGMGPASRRRVARKVQPAVPAHPDKLPTDAASAAAPKSPPPTIGFGCPQLSSWPHHIIVEIPEGRGGEILVSEDFGISGHTADAPDLVERCLLPRPRWNAMAEAAKADMNARLRDKGLATSRWQPGKNRVERVLGAELLCLAWAVQAADEAHVPAVVAAWVGLKPPERLFLAGRVLASPSDMARRGLALLLSASPTDADAAASRSPSPRSAPLPLFDLAD</sequence>
<gene>
    <name evidence="2" type="ORF">Q7A36_32885</name>
</gene>
<protein>
    <submittedName>
        <fullName evidence="2">DUF3780 domain-containing protein</fullName>
    </submittedName>
</protein>
<organism evidence="2 3">
    <name type="scientific">Paracraurococcus lichenis</name>
    <dbReference type="NCBI Taxonomy" id="3064888"/>
    <lineage>
        <taxon>Bacteria</taxon>
        <taxon>Pseudomonadati</taxon>
        <taxon>Pseudomonadota</taxon>
        <taxon>Alphaproteobacteria</taxon>
        <taxon>Acetobacterales</taxon>
        <taxon>Roseomonadaceae</taxon>
        <taxon>Paracraurococcus</taxon>
    </lineage>
</organism>
<evidence type="ECO:0000256" key="1">
    <source>
        <dbReference type="SAM" id="MobiDB-lite"/>
    </source>
</evidence>
<feature type="region of interest" description="Disordered" evidence="1">
    <location>
        <begin position="1"/>
        <end position="45"/>
    </location>
</feature>
<accession>A0ABT9EAC9</accession>
<name>A0ABT9EAC9_9PROT</name>
<dbReference type="InterPro" id="IPR024220">
    <property type="entry name" value="DUF3780"/>
</dbReference>
<dbReference type="RefSeq" id="WP_305108031.1">
    <property type="nucleotide sequence ID" value="NZ_JAUTWS010000074.1"/>
</dbReference>
<comment type="caution">
    <text evidence="2">The sequence shown here is derived from an EMBL/GenBank/DDBJ whole genome shotgun (WGS) entry which is preliminary data.</text>
</comment>
<dbReference type="Proteomes" id="UP001243009">
    <property type="component" value="Unassembled WGS sequence"/>
</dbReference>
<evidence type="ECO:0000313" key="3">
    <source>
        <dbReference type="Proteomes" id="UP001243009"/>
    </source>
</evidence>
<feature type="region of interest" description="Disordered" evidence="1">
    <location>
        <begin position="201"/>
        <end position="224"/>
    </location>
</feature>
<proteinExistence type="predicted"/>
<reference evidence="2 3" key="1">
    <citation type="submission" date="2023-08" db="EMBL/GenBank/DDBJ databases">
        <title>The draft genome sequence of Paracraurococcus sp. LOR1-02.</title>
        <authorList>
            <person name="Kingkaew E."/>
            <person name="Tanasupawat S."/>
        </authorList>
    </citation>
    <scope>NUCLEOTIDE SEQUENCE [LARGE SCALE GENOMIC DNA]</scope>
    <source>
        <strain evidence="2 3">LOR1-02</strain>
    </source>
</reference>
<evidence type="ECO:0000313" key="2">
    <source>
        <dbReference type="EMBL" id="MDO9713171.1"/>
    </source>
</evidence>
<dbReference type="Pfam" id="PF12635">
    <property type="entry name" value="DUF3780"/>
    <property type="match status" value="1"/>
</dbReference>
<keyword evidence="3" id="KW-1185">Reference proteome</keyword>
<dbReference type="EMBL" id="JAUTWS010000074">
    <property type="protein sequence ID" value="MDO9713171.1"/>
    <property type="molecule type" value="Genomic_DNA"/>
</dbReference>